<protein>
    <recommendedName>
        <fullName evidence="2">Cathepsin propeptide inhibitor domain-containing protein</fullName>
    </recommendedName>
</protein>
<dbReference type="SUPFAM" id="SSF54001">
    <property type="entry name" value="Cysteine proteinases"/>
    <property type="match status" value="1"/>
</dbReference>
<dbReference type="Proteomes" id="UP000807115">
    <property type="component" value="Chromosome 3"/>
</dbReference>
<reference evidence="3" key="1">
    <citation type="journal article" date="2019" name="BMC Genomics">
        <title>A new reference genome for Sorghum bicolor reveals high levels of sequence similarity between sweet and grain genotypes: implications for the genetics of sugar metabolism.</title>
        <authorList>
            <person name="Cooper E.A."/>
            <person name="Brenton Z.W."/>
            <person name="Flinn B.S."/>
            <person name="Jenkins J."/>
            <person name="Shu S."/>
            <person name="Flowers D."/>
            <person name="Luo F."/>
            <person name="Wang Y."/>
            <person name="Xia P."/>
            <person name="Barry K."/>
            <person name="Daum C."/>
            <person name="Lipzen A."/>
            <person name="Yoshinaga Y."/>
            <person name="Schmutz J."/>
            <person name="Saski C."/>
            <person name="Vermerris W."/>
            <person name="Kresovich S."/>
        </authorList>
    </citation>
    <scope>NUCLEOTIDE SEQUENCE</scope>
</reference>
<sequence>MSSSHTNDDDAPSPPASGTTGKDFVADDKDLESDEALWALYQRWCKFFNQERDHDEMVRRFPEFKETALSVDRVNKANLPYKFGFNDFADGKRST</sequence>
<dbReference type="EMBL" id="CM027682">
    <property type="protein sequence ID" value="KAG0541129.1"/>
    <property type="molecule type" value="Genomic_DNA"/>
</dbReference>
<proteinExistence type="predicted"/>
<evidence type="ECO:0000313" key="3">
    <source>
        <dbReference type="EMBL" id="KAG0541129.1"/>
    </source>
</evidence>
<dbReference type="Pfam" id="PF08246">
    <property type="entry name" value="Inhibitor_I29"/>
    <property type="match status" value="1"/>
</dbReference>
<dbReference type="InterPro" id="IPR038765">
    <property type="entry name" value="Papain-like_cys_pep_sf"/>
</dbReference>
<dbReference type="Gene3D" id="1.10.287.2250">
    <property type="match status" value="1"/>
</dbReference>
<dbReference type="AlphaFoldDB" id="A0A921RJP3"/>
<dbReference type="InterPro" id="IPR013201">
    <property type="entry name" value="Prot_inhib_I29"/>
</dbReference>
<evidence type="ECO:0000313" key="4">
    <source>
        <dbReference type="Proteomes" id="UP000807115"/>
    </source>
</evidence>
<comment type="caution">
    <text evidence="3">The sequence shown here is derived from an EMBL/GenBank/DDBJ whole genome shotgun (WGS) entry which is preliminary data.</text>
</comment>
<evidence type="ECO:0000259" key="2">
    <source>
        <dbReference type="Pfam" id="PF08246"/>
    </source>
</evidence>
<accession>A0A921RJP3</accession>
<feature type="domain" description="Cathepsin propeptide inhibitor" evidence="2">
    <location>
        <begin position="41"/>
        <end position="90"/>
    </location>
</feature>
<evidence type="ECO:0000256" key="1">
    <source>
        <dbReference type="SAM" id="MobiDB-lite"/>
    </source>
</evidence>
<organism evidence="3 4">
    <name type="scientific">Sorghum bicolor</name>
    <name type="common">Sorghum</name>
    <name type="synonym">Sorghum vulgare</name>
    <dbReference type="NCBI Taxonomy" id="4558"/>
    <lineage>
        <taxon>Eukaryota</taxon>
        <taxon>Viridiplantae</taxon>
        <taxon>Streptophyta</taxon>
        <taxon>Embryophyta</taxon>
        <taxon>Tracheophyta</taxon>
        <taxon>Spermatophyta</taxon>
        <taxon>Magnoliopsida</taxon>
        <taxon>Liliopsida</taxon>
        <taxon>Poales</taxon>
        <taxon>Poaceae</taxon>
        <taxon>PACMAD clade</taxon>
        <taxon>Panicoideae</taxon>
        <taxon>Andropogonodae</taxon>
        <taxon>Andropogoneae</taxon>
        <taxon>Sorghinae</taxon>
        <taxon>Sorghum</taxon>
    </lineage>
</organism>
<reference evidence="3" key="2">
    <citation type="submission" date="2020-10" db="EMBL/GenBank/DDBJ databases">
        <authorList>
            <person name="Cooper E.A."/>
            <person name="Brenton Z.W."/>
            <person name="Flinn B.S."/>
            <person name="Jenkins J."/>
            <person name="Shu S."/>
            <person name="Flowers D."/>
            <person name="Luo F."/>
            <person name="Wang Y."/>
            <person name="Xia P."/>
            <person name="Barry K."/>
            <person name="Daum C."/>
            <person name="Lipzen A."/>
            <person name="Yoshinaga Y."/>
            <person name="Schmutz J."/>
            <person name="Saski C."/>
            <person name="Vermerris W."/>
            <person name="Kresovich S."/>
        </authorList>
    </citation>
    <scope>NUCLEOTIDE SEQUENCE</scope>
</reference>
<feature type="region of interest" description="Disordered" evidence="1">
    <location>
        <begin position="1"/>
        <end position="26"/>
    </location>
</feature>
<name>A0A921RJP3_SORBI</name>
<gene>
    <name evidence="3" type="ORF">BDA96_03G469600</name>
</gene>